<sequence>MASAAKTIVATGLSSGLGLEVLKQLLQAPQPYRFVLGARNTGAMEQSLTQLTFESANKVDVLPLDLADLKGTKEFAESTLKNLGDARLDYLFLNAAITNPAVVNPRGYRWSESAVVNHISQFYLVHLLRDKLTASKSRIVFVSSGAVTAVSDPSALEAELKSGAGTDGRPLYPKTKFVQLLGAHWWRRELAGVCDVVAVSPGFIPTTGLARGSGMVMPKNSPDAKSIPQDFPDDPDRIFLTSWGEWWDKAVFEKSLDKKLQDKWSFSKEDIEKEAGIAA</sequence>
<comment type="caution">
    <text evidence="1">The sequence shown here is derived from an EMBL/GenBank/DDBJ whole genome shotgun (WGS) entry which is preliminary data.</text>
</comment>
<evidence type="ECO:0000313" key="1">
    <source>
        <dbReference type="EMBL" id="KAJ2966303.1"/>
    </source>
</evidence>
<protein>
    <submittedName>
        <fullName evidence="1">Uncharacterized protein</fullName>
    </submittedName>
</protein>
<name>A0ACC1MJ90_9HYPO</name>
<gene>
    <name evidence="1" type="ORF">NQ176_g10213</name>
</gene>
<reference evidence="1" key="1">
    <citation type="submission" date="2022-08" db="EMBL/GenBank/DDBJ databases">
        <title>Genome Sequence of Lecanicillium fungicola.</title>
        <authorList>
            <person name="Buettner E."/>
        </authorList>
    </citation>
    <scope>NUCLEOTIDE SEQUENCE</scope>
    <source>
        <strain evidence="1">Babe33</strain>
    </source>
</reference>
<dbReference type="EMBL" id="JANJQO010002673">
    <property type="protein sequence ID" value="KAJ2966303.1"/>
    <property type="molecule type" value="Genomic_DNA"/>
</dbReference>
<keyword evidence="2" id="KW-1185">Reference proteome</keyword>
<evidence type="ECO:0000313" key="2">
    <source>
        <dbReference type="Proteomes" id="UP001143910"/>
    </source>
</evidence>
<organism evidence="1 2">
    <name type="scientific">Zarea fungicola</name>
    <dbReference type="NCBI Taxonomy" id="93591"/>
    <lineage>
        <taxon>Eukaryota</taxon>
        <taxon>Fungi</taxon>
        <taxon>Dikarya</taxon>
        <taxon>Ascomycota</taxon>
        <taxon>Pezizomycotina</taxon>
        <taxon>Sordariomycetes</taxon>
        <taxon>Hypocreomycetidae</taxon>
        <taxon>Hypocreales</taxon>
        <taxon>Cordycipitaceae</taxon>
        <taxon>Zarea</taxon>
    </lineage>
</organism>
<proteinExistence type="predicted"/>
<accession>A0ACC1MJ90</accession>
<dbReference type="Proteomes" id="UP001143910">
    <property type="component" value="Unassembled WGS sequence"/>
</dbReference>